<dbReference type="PROSITE" id="PS01117">
    <property type="entry name" value="HTH_MARR_1"/>
    <property type="match status" value="1"/>
</dbReference>
<dbReference type="InterPro" id="IPR000835">
    <property type="entry name" value="HTH_MarR-typ"/>
</dbReference>
<evidence type="ECO:0000256" key="3">
    <source>
        <dbReference type="ARBA" id="ARBA00023163"/>
    </source>
</evidence>
<keyword evidence="1" id="KW-0805">Transcription regulation</keyword>
<dbReference type="PANTHER" id="PTHR33164:SF57">
    <property type="entry name" value="MARR-FAMILY TRANSCRIPTIONAL REGULATOR"/>
    <property type="match status" value="1"/>
</dbReference>
<organism evidence="5 6">
    <name type="scientific">Nocardia caishijiensis</name>
    <dbReference type="NCBI Taxonomy" id="184756"/>
    <lineage>
        <taxon>Bacteria</taxon>
        <taxon>Bacillati</taxon>
        <taxon>Actinomycetota</taxon>
        <taxon>Actinomycetes</taxon>
        <taxon>Mycobacteriales</taxon>
        <taxon>Nocardiaceae</taxon>
        <taxon>Nocardia</taxon>
    </lineage>
</organism>
<keyword evidence="3" id="KW-0804">Transcription</keyword>
<dbReference type="InterPro" id="IPR036390">
    <property type="entry name" value="WH_DNA-bd_sf"/>
</dbReference>
<dbReference type="InterPro" id="IPR036388">
    <property type="entry name" value="WH-like_DNA-bd_sf"/>
</dbReference>
<dbReference type="SMART" id="SM00347">
    <property type="entry name" value="HTH_MARR"/>
    <property type="match status" value="1"/>
</dbReference>
<keyword evidence="6" id="KW-1185">Reference proteome</keyword>
<proteinExistence type="predicted"/>
<comment type="caution">
    <text evidence="5">The sequence shown here is derived from an EMBL/GenBank/DDBJ whole genome shotgun (WGS) entry which is preliminary data.</text>
</comment>
<accession>A0ABQ6YGG8</accession>
<dbReference type="InterPro" id="IPR023187">
    <property type="entry name" value="Tscrpt_reg_MarR-type_CS"/>
</dbReference>
<evidence type="ECO:0000256" key="1">
    <source>
        <dbReference type="ARBA" id="ARBA00023015"/>
    </source>
</evidence>
<evidence type="ECO:0000259" key="4">
    <source>
        <dbReference type="PROSITE" id="PS50995"/>
    </source>
</evidence>
<protein>
    <submittedName>
        <fullName evidence="5">MarR family transcriptional regulator</fullName>
    </submittedName>
</protein>
<dbReference type="InterPro" id="IPR039422">
    <property type="entry name" value="MarR/SlyA-like"/>
</dbReference>
<dbReference type="Gene3D" id="1.10.10.10">
    <property type="entry name" value="Winged helix-like DNA-binding domain superfamily/Winged helix DNA-binding domain"/>
    <property type="match status" value="1"/>
</dbReference>
<sequence>MQLLLLYRTTMSESPARDADVDVIQRELTAFSRRARGRAAELHPELSLVAYSILDLVLERDGCQAADVAAQFLLDKSTVSRQVGALEQLGYLEREIDPANRRNHILRATAEGRTVALQAERTRRAAFTARFADWSDEDVRTLARLLVRYNQG</sequence>
<dbReference type="Proteomes" id="UP000798951">
    <property type="component" value="Unassembled WGS sequence"/>
</dbReference>
<dbReference type="PROSITE" id="PS50995">
    <property type="entry name" value="HTH_MARR_2"/>
    <property type="match status" value="1"/>
</dbReference>
<name>A0ABQ6YGG8_9NOCA</name>
<reference evidence="5 6" key="1">
    <citation type="submission" date="2019-07" db="EMBL/GenBank/DDBJ databases">
        <title>Genomic Encyclopedia of Type Strains, Phase IV (KMG-IV): sequencing the most valuable type-strain genomes for metagenomic binning, comparative biology and taxonomic classification.</title>
        <authorList>
            <person name="Goeker M."/>
        </authorList>
    </citation>
    <scope>NUCLEOTIDE SEQUENCE [LARGE SCALE GENOMIC DNA]</scope>
    <source>
        <strain evidence="5 6">DSM 44831</strain>
    </source>
</reference>
<dbReference type="EMBL" id="VMSD01000010">
    <property type="protein sequence ID" value="KAF0844873.1"/>
    <property type="molecule type" value="Genomic_DNA"/>
</dbReference>
<evidence type="ECO:0000313" key="6">
    <source>
        <dbReference type="Proteomes" id="UP000798951"/>
    </source>
</evidence>
<gene>
    <name evidence="5" type="ORF">FNL39_110105</name>
</gene>
<dbReference type="PANTHER" id="PTHR33164">
    <property type="entry name" value="TRANSCRIPTIONAL REGULATOR, MARR FAMILY"/>
    <property type="match status" value="1"/>
</dbReference>
<feature type="domain" description="HTH marR-type" evidence="4">
    <location>
        <begin position="21"/>
        <end position="151"/>
    </location>
</feature>
<evidence type="ECO:0000313" key="5">
    <source>
        <dbReference type="EMBL" id="KAF0844873.1"/>
    </source>
</evidence>
<dbReference type="Pfam" id="PF12802">
    <property type="entry name" value="MarR_2"/>
    <property type="match status" value="1"/>
</dbReference>
<keyword evidence="2" id="KW-0238">DNA-binding</keyword>
<dbReference type="SUPFAM" id="SSF46785">
    <property type="entry name" value="Winged helix' DNA-binding domain"/>
    <property type="match status" value="1"/>
</dbReference>
<evidence type="ECO:0000256" key="2">
    <source>
        <dbReference type="ARBA" id="ARBA00023125"/>
    </source>
</evidence>